<dbReference type="Gene3D" id="3.40.50.1000">
    <property type="entry name" value="HAD superfamily/HAD-like"/>
    <property type="match status" value="1"/>
</dbReference>
<dbReference type="OrthoDB" id="9781413at2"/>
<dbReference type="PANTHER" id="PTHR10000:SF8">
    <property type="entry name" value="HAD SUPERFAMILY HYDROLASE-LIKE, TYPE 3"/>
    <property type="match status" value="1"/>
</dbReference>
<dbReference type="GO" id="GO:0005829">
    <property type="term" value="C:cytosol"/>
    <property type="evidence" value="ECO:0007669"/>
    <property type="project" value="TreeGrafter"/>
</dbReference>
<dbReference type="SFLD" id="SFLDS00003">
    <property type="entry name" value="Haloacid_Dehalogenase"/>
    <property type="match status" value="1"/>
</dbReference>
<dbReference type="SUPFAM" id="SSF56784">
    <property type="entry name" value="HAD-like"/>
    <property type="match status" value="1"/>
</dbReference>
<dbReference type="GO" id="GO:0000287">
    <property type="term" value="F:magnesium ion binding"/>
    <property type="evidence" value="ECO:0007669"/>
    <property type="project" value="TreeGrafter"/>
</dbReference>
<dbReference type="NCBIfam" id="TIGR01484">
    <property type="entry name" value="HAD-SF-IIB"/>
    <property type="match status" value="1"/>
</dbReference>
<keyword evidence="2" id="KW-1185">Reference proteome</keyword>
<dbReference type="InterPro" id="IPR000150">
    <property type="entry name" value="Cof"/>
</dbReference>
<dbReference type="PANTHER" id="PTHR10000">
    <property type="entry name" value="PHOSPHOSERINE PHOSPHATASE"/>
    <property type="match status" value="1"/>
</dbReference>
<dbReference type="AlphaFoldDB" id="A0A4R3KFA2"/>
<dbReference type="InterPro" id="IPR023214">
    <property type="entry name" value="HAD_sf"/>
</dbReference>
<dbReference type="Pfam" id="PF08282">
    <property type="entry name" value="Hydrolase_3"/>
    <property type="match status" value="1"/>
</dbReference>
<evidence type="ECO:0000313" key="1">
    <source>
        <dbReference type="EMBL" id="TCS81321.1"/>
    </source>
</evidence>
<dbReference type="InterPro" id="IPR036412">
    <property type="entry name" value="HAD-like_sf"/>
</dbReference>
<proteinExistence type="predicted"/>
<name>A0A4R3KFA2_9FIRM</name>
<protein>
    <recommendedName>
        <fullName evidence="3">Cof subfamily protein (Haloacid dehalogenase superfamily)/HAD superfamily hydrolase (TIGR01484 family)</fullName>
    </recommendedName>
</protein>
<dbReference type="RefSeq" id="WP_132547116.1">
    <property type="nucleotide sequence ID" value="NZ_SMAA01000002.1"/>
</dbReference>
<gene>
    <name evidence="1" type="ORF">EDC37_10216</name>
</gene>
<comment type="caution">
    <text evidence="1">The sequence shown here is derived from an EMBL/GenBank/DDBJ whole genome shotgun (WGS) entry which is preliminary data.</text>
</comment>
<dbReference type="InterPro" id="IPR006379">
    <property type="entry name" value="HAD-SF_hydro_IIB"/>
</dbReference>
<evidence type="ECO:0008006" key="3">
    <source>
        <dbReference type="Google" id="ProtNLM"/>
    </source>
</evidence>
<dbReference type="Proteomes" id="UP000295188">
    <property type="component" value="Unassembled WGS sequence"/>
</dbReference>
<dbReference type="GO" id="GO:0016791">
    <property type="term" value="F:phosphatase activity"/>
    <property type="evidence" value="ECO:0007669"/>
    <property type="project" value="TreeGrafter"/>
</dbReference>
<dbReference type="SFLD" id="SFLDG01140">
    <property type="entry name" value="C2.B:_Phosphomannomutase_and_P"/>
    <property type="match status" value="1"/>
</dbReference>
<dbReference type="NCBIfam" id="TIGR00099">
    <property type="entry name" value="Cof-subfamily"/>
    <property type="match status" value="1"/>
</dbReference>
<dbReference type="PROSITE" id="PS01228">
    <property type="entry name" value="COF_1"/>
    <property type="match status" value="1"/>
</dbReference>
<reference evidence="1 2" key="1">
    <citation type="submission" date="2019-03" db="EMBL/GenBank/DDBJ databases">
        <title>Genomic Encyclopedia of Type Strains, Phase IV (KMG-IV): sequencing the most valuable type-strain genomes for metagenomic binning, comparative biology and taxonomic classification.</title>
        <authorList>
            <person name="Goeker M."/>
        </authorList>
    </citation>
    <scope>NUCLEOTIDE SEQUENCE [LARGE SCALE GENOMIC DNA]</scope>
    <source>
        <strain evidence="1 2">DSM 20467</strain>
    </source>
</reference>
<dbReference type="EMBL" id="SMAA01000002">
    <property type="protein sequence ID" value="TCS81321.1"/>
    <property type="molecule type" value="Genomic_DNA"/>
</dbReference>
<sequence length="270" mass="29572">MPIKLIVTDLDGTLLNGKKLVSETNIKAFHAAREHGIDISIATGRMHFAAAFFGKLIGAQVPVISCNGAMVRDAYTDKLISENYIDNEATAAILSFLIENHVYCSWYIGTGRFTPHFSWDMFSGYHTIDNFKVTEVGDNYKAYTKNVTQIVLRSNTKLPADIIKYLQEHFAKSIKLQQNTGYTIDVTPPGINKAVGLKCLANYLHIPKDEIFVLGDGDNDVAMLKYAGISAATANAIPAAKAAASFVTDDCDNDGVAKAINKVLDMYYSN</sequence>
<accession>A0A4R3KFA2</accession>
<evidence type="ECO:0000313" key="2">
    <source>
        <dbReference type="Proteomes" id="UP000295188"/>
    </source>
</evidence>
<dbReference type="Gene3D" id="3.30.1240.10">
    <property type="match status" value="1"/>
</dbReference>
<organism evidence="1 2">
    <name type="scientific">Pectinatus cerevisiiphilus</name>
    <dbReference type="NCBI Taxonomy" id="86956"/>
    <lineage>
        <taxon>Bacteria</taxon>
        <taxon>Bacillati</taxon>
        <taxon>Bacillota</taxon>
        <taxon>Negativicutes</taxon>
        <taxon>Selenomonadales</taxon>
        <taxon>Selenomonadaceae</taxon>
        <taxon>Pectinatus</taxon>
    </lineage>
</organism>